<evidence type="ECO:0000259" key="2">
    <source>
        <dbReference type="Pfam" id="PF19803"/>
    </source>
</evidence>
<keyword evidence="1" id="KW-0812">Transmembrane</keyword>
<sequence>MTTLQELLPGGATLTERDTPRRRAARVLKPARTPAGVAVAATVAAALSLTAAEVVAALLGGRLGVMPINKVASLAADTRWSHPTLLSGALVAGALGLVLLGLAVLPGRARLVALETSDPRLVIGITKSGLRRTLRTVAEDVDGVQSVRVRLRRRLIEVTVISDAERTGAMLRRTGTAVGDRLNGLGAICAGEVVVRLRRRSR</sequence>
<dbReference type="Proteomes" id="UP000661607">
    <property type="component" value="Unassembled WGS sequence"/>
</dbReference>
<dbReference type="EMBL" id="JADBEF010000001">
    <property type="protein sequence ID" value="MBE1566299.1"/>
    <property type="molecule type" value="Genomic_DNA"/>
</dbReference>
<keyword evidence="1" id="KW-1133">Transmembrane helix</keyword>
<comment type="caution">
    <text evidence="3">The sequence shown here is derived from an EMBL/GenBank/DDBJ whole genome shotgun (WGS) entry which is preliminary data.</text>
</comment>
<dbReference type="InterPro" id="IPR046253">
    <property type="entry name" value="DUF6286"/>
</dbReference>
<evidence type="ECO:0000313" key="4">
    <source>
        <dbReference type="Proteomes" id="UP000661607"/>
    </source>
</evidence>
<gene>
    <name evidence="3" type="ORF">H4W81_009078</name>
</gene>
<keyword evidence="4" id="KW-1185">Reference proteome</keyword>
<feature type="domain" description="DUF6286" evidence="2">
    <location>
        <begin position="94"/>
        <end position="198"/>
    </location>
</feature>
<dbReference type="RefSeq" id="WP_192780362.1">
    <property type="nucleotide sequence ID" value="NZ_BAAASY010000013.1"/>
</dbReference>
<evidence type="ECO:0000256" key="1">
    <source>
        <dbReference type="SAM" id="Phobius"/>
    </source>
</evidence>
<proteinExistence type="predicted"/>
<reference evidence="3 4" key="1">
    <citation type="submission" date="2020-10" db="EMBL/GenBank/DDBJ databases">
        <title>Sequencing the genomes of 1000 actinobacteria strains.</title>
        <authorList>
            <person name="Klenk H.-P."/>
        </authorList>
    </citation>
    <scope>NUCLEOTIDE SEQUENCE [LARGE SCALE GENOMIC DNA]</scope>
    <source>
        <strain evidence="3 4">DSM 43748</strain>
    </source>
</reference>
<keyword evidence="1" id="KW-0472">Membrane</keyword>
<name>A0ABR9KW87_9ACTN</name>
<accession>A0ABR9KW87</accession>
<protein>
    <recommendedName>
        <fullName evidence="2">DUF6286 domain-containing protein</fullName>
    </recommendedName>
</protein>
<evidence type="ECO:0000313" key="3">
    <source>
        <dbReference type="EMBL" id="MBE1566299.1"/>
    </source>
</evidence>
<dbReference type="Pfam" id="PF19803">
    <property type="entry name" value="DUF6286"/>
    <property type="match status" value="1"/>
</dbReference>
<feature type="transmembrane region" description="Helical" evidence="1">
    <location>
        <begin position="80"/>
        <end position="105"/>
    </location>
</feature>
<organism evidence="3 4">
    <name type="scientific">Nonomuraea africana</name>
    <dbReference type="NCBI Taxonomy" id="46171"/>
    <lineage>
        <taxon>Bacteria</taxon>
        <taxon>Bacillati</taxon>
        <taxon>Actinomycetota</taxon>
        <taxon>Actinomycetes</taxon>
        <taxon>Streptosporangiales</taxon>
        <taxon>Streptosporangiaceae</taxon>
        <taxon>Nonomuraea</taxon>
    </lineage>
</organism>
<feature type="transmembrane region" description="Helical" evidence="1">
    <location>
        <begin position="35"/>
        <end position="60"/>
    </location>
</feature>